<evidence type="ECO:0000259" key="11">
    <source>
        <dbReference type="Pfam" id="PF05572"/>
    </source>
</evidence>
<feature type="region of interest" description="Disordered" evidence="9">
    <location>
        <begin position="287"/>
        <end position="356"/>
    </location>
</feature>
<keyword evidence="6" id="KW-0862">Zinc</keyword>
<keyword evidence="8" id="KW-1015">Disulfide bond</keyword>
<dbReference type="InterPro" id="IPR024079">
    <property type="entry name" value="MetalloPept_cat_dom_sf"/>
</dbReference>
<evidence type="ECO:0000256" key="8">
    <source>
        <dbReference type="ARBA" id="ARBA00023157"/>
    </source>
</evidence>
<comment type="caution">
    <text evidence="12">The sequence shown here is derived from an EMBL/GenBank/DDBJ whole genome shotgun (WGS) entry which is preliminary data.</text>
</comment>
<feature type="region of interest" description="Disordered" evidence="9">
    <location>
        <begin position="222"/>
        <end position="244"/>
    </location>
</feature>
<dbReference type="GO" id="GO:0006508">
    <property type="term" value="P:proteolysis"/>
    <property type="evidence" value="ECO:0007669"/>
    <property type="project" value="UniProtKB-KW"/>
</dbReference>
<reference evidence="12 13" key="1">
    <citation type="journal article" date="2020" name="ISME J.">
        <title>Uncovering the hidden diversity of litter-decomposition mechanisms in mushroom-forming fungi.</title>
        <authorList>
            <person name="Floudas D."/>
            <person name="Bentzer J."/>
            <person name="Ahren D."/>
            <person name="Johansson T."/>
            <person name="Persson P."/>
            <person name="Tunlid A."/>
        </authorList>
    </citation>
    <scope>NUCLEOTIDE SEQUENCE [LARGE SCALE GENOMIC DNA]</scope>
    <source>
        <strain evidence="12 13">CBS 175.51</strain>
    </source>
</reference>
<dbReference type="Proteomes" id="UP000541558">
    <property type="component" value="Unassembled WGS sequence"/>
</dbReference>
<evidence type="ECO:0000256" key="5">
    <source>
        <dbReference type="ARBA" id="ARBA00022801"/>
    </source>
</evidence>
<dbReference type="EMBL" id="JAACJK010000065">
    <property type="protein sequence ID" value="KAF5334896.1"/>
    <property type="molecule type" value="Genomic_DNA"/>
</dbReference>
<evidence type="ECO:0000313" key="12">
    <source>
        <dbReference type="EMBL" id="KAF5334896.1"/>
    </source>
</evidence>
<evidence type="ECO:0000256" key="4">
    <source>
        <dbReference type="ARBA" id="ARBA00022729"/>
    </source>
</evidence>
<accession>A0A8H5C4H4</accession>
<protein>
    <recommendedName>
        <fullName evidence="11">Peptidase M43 pregnancy-associated plasma-A domain-containing protein</fullName>
    </recommendedName>
</protein>
<dbReference type="InterPro" id="IPR008754">
    <property type="entry name" value="Peptidase_M43"/>
</dbReference>
<organism evidence="12 13">
    <name type="scientific">Ephemerocybe angulata</name>
    <dbReference type="NCBI Taxonomy" id="980116"/>
    <lineage>
        <taxon>Eukaryota</taxon>
        <taxon>Fungi</taxon>
        <taxon>Dikarya</taxon>
        <taxon>Basidiomycota</taxon>
        <taxon>Agaricomycotina</taxon>
        <taxon>Agaricomycetes</taxon>
        <taxon>Agaricomycetidae</taxon>
        <taxon>Agaricales</taxon>
        <taxon>Agaricineae</taxon>
        <taxon>Psathyrellaceae</taxon>
        <taxon>Ephemerocybe</taxon>
    </lineage>
</organism>
<evidence type="ECO:0000256" key="3">
    <source>
        <dbReference type="ARBA" id="ARBA00022723"/>
    </source>
</evidence>
<dbReference type="OrthoDB" id="536211at2759"/>
<keyword evidence="7" id="KW-0482">Metalloprotease</keyword>
<keyword evidence="13" id="KW-1185">Reference proteome</keyword>
<keyword evidence="5" id="KW-0378">Hydrolase</keyword>
<feature type="chain" id="PRO_5034808791" description="Peptidase M43 pregnancy-associated plasma-A domain-containing protein" evidence="10">
    <location>
        <begin position="22"/>
        <end position="376"/>
    </location>
</feature>
<keyword evidence="3" id="KW-0479">Metal-binding</keyword>
<feature type="domain" description="Peptidase M43 pregnancy-associated plasma-A" evidence="11">
    <location>
        <begin position="190"/>
        <end position="281"/>
    </location>
</feature>
<evidence type="ECO:0000313" key="13">
    <source>
        <dbReference type="Proteomes" id="UP000541558"/>
    </source>
</evidence>
<feature type="signal peptide" evidence="10">
    <location>
        <begin position="1"/>
        <end position="21"/>
    </location>
</feature>
<dbReference type="AlphaFoldDB" id="A0A8H5C4H4"/>
<feature type="compositionally biased region" description="Low complexity" evidence="9">
    <location>
        <begin position="299"/>
        <end position="356"/>
    </location>
</feature>
<gene>
    <name evidence="12" type="ORF">D9611_009987</name>
</gene>
<name>A0A8H5C4H4_9AGAR</name>
<dbReference type="PANTHER" id="PTHR47466">
    <property type="match status" value="1"/>
</dbReference>
<comment type="similarity">
    <text evidence="1">Belongs to the peptidase M43B family.</text>
</comment>
<sequence>MRLLSIIPAAVVLYASTFAAAKAVPAFKGRGCASSLTDKVKEAFESEFRSLRNLKSTESYKSGPLDVYFHVIMKDDTVAGGNIPNATVNKQIDVLNAAYGSAGVQFNLKEVSWLNKPEWFTGVAPQNSQQTAMKQALRKGGPSSLNVYTVGFENSDAEGLLGYATFPSEYKGNPKDDGVVILHSSVPGGSTENFNLGHTLTHETGHWVGLYHTFQGGCGATGDEVDDTPAEASPASGCPVGRDSCSDKPGLDPIHNFMDYSFDSCMNQFTPGQGQRIQAQLAAYRNGHSGVPSAPAPTAPTTTAPAPTVPTTTSTPVETSTSTETSGSTSNTTTTEEPATTTSTSKTENEGGVTTVTVTSTVTEAAQCTSSLSAAP</sequence>
<keyword evidence="4 10" id="KW-0732">Signal</keyword>
<dbReference type="SUPFAM" id="SSF55486">
    <property type="entry name" value="Metalloproteases ('zincins'), catalytic domain"/>
    <property type="match status" value="1"/>
</dbReference>
<dbReference type="GO" id="GO:0008237">
    <property type="term" value="F:metallopeptidase activity"/>
    <property type="evidence" value="ECO:0007669"/>
    <property type="project" value="UniProtKB-KW"/>
</dbReference>
<keyword evidence="2" id="KW-0645">Protease</keyword>
<dbReference type="PANTHER" id="PTHR47466:SF1">
    <property type="entry name" value="METALLOPROTEASE MEP1 (AFU_ORTHOLOGUE AFUA_1G07730)-RELATED"/>
    <property type="match status" value="1"/>
</dbReference>
<evidence type="ECO:0000256" key="1">
    <source>
        <dbReference type="ARBA" id="ARBA00008721"/>
    </source>
</evidence>
<dbReference type="Gene3D" id="3.40.390.10">
    <property type="entry name" value="Collagenase (Catalytic Domain)"/>
    <property type="match status" value="1"/>
</dbReference>
<dbReference type="GO" id="GO:0046872">
    <property type="term" value="F:metal ion binding"/>
    <property type="evidence" value="ECO:0007669"/>
    <property type="project" value="UniProtKB-KW"/>
</dbReference>
<evidence type="ECO:0000256" key="2">
    <source>
        <dbReference type="ARBA" id="ARBA00022670"/>
    </source>
</evidence>
<dbReference type="CDD" id="cd04275">
    <property type="entry name" value="ZnMc_pappalysin_like"/>
    <property type="match status" value="1"/>
</dbReference>
<evidence type="ECO:0000256" key="10">
    <source>
        <dbReference type="SAM" id="SignalP"/>
    </source>
</evidence>
<evidence type="ECO:0000256" key="9">
    <source>
        <dbReference type="SAM" id="MobiDB-lite"/>
    </source>
</evidence>
<evidence type="ECO:0000256" key="7">
    <source>
        <dbReference type="ARBA" id="ARBA00023049"/>
    </source>
</evidence>
<proteinExistence type="inferred from homology"/>
<dbReference type="Pfam" id="PF05572">
    <property type="entry name" value="Peptidase_M43"/>
    <property type="match status" value="1"/>
</dbReference>
<evidence type="ECO:0000256" key="6">
    <source>
        <dbReference type="ARBA" id="ARBA00022833"/>
    </source>
</evidence>